<comment type="caution">
    <text evidence="2">The sequence shown here is derived from an EMBL/GenBank/DDBJ whole genome shotgun (WGS) entry which is preliminary data.</text>
</comment>
<name>A0A644W2C1_9ZZZZ</name>
<evidence type="ECO:0000256" key="1">
    <source>
        <dbReference type="SAM" id="MobiDB-lite"/>
    </source>
</evidence>
<organism evidence="2">
    <name type="scientific">bioreactor metagenome</name>
    <dbReference type="NCBI Taxonomy" id="1076179"/>
    <lineage>
        <taxon>unclassified sequences</taxon>
        <taxon>metagenomes</taxon>
        <taxon>ecological metagenomes</taxon>
    </lineage>
</organism>
<feature type="compositionally biased region" description="Polar residues" evidence="1">
    <location>
        <begin position="13"/>
        <end position="44"/>
    </location>
</feature>
<dbReference type="Gene3D" id="3.30.160.170">
    <property type="entry name" value="FlaG-like"/>
    <property type="match status" value="1"/>
</dbReference>
<dbReference type="PANTHER" id="PTHR37166:SF1">
    <property type="entry name" value="PROTEIN FLAG"/>
    <property type="match status" value="1"/>
</dbReference>
<sequence length="125" mass="14336">MDVKASKVDVASQVYSPRSSSNIQANQARVKTQTLQVEEQTASLQRDEKQSGPEQMKTVTDEMNKLMQMLDTDLQFALHERTNRLMVQIYDTKEQKILREYPAHELLDTLAAIHEYVGILLDKKA</sequence>
<dbReference type="EMBL" id="VSSQ01000576">
    <property type="protein sequence ID" value="MPL97841.1"/>
    <property type="molecule type" value="Genomic_DNA"/>
</dbReference>
<dbReference type="SUPFAM" id="SSF160214">
    <property type="entry name" value="FlaG-like"/>
    <property type="match status" value="1"/>
</dbReference>
<feature type="region of interest" description="Disordered" evidence="1">
    <location>
        <begin position="1"/>
        <end position="56"/>
    </location>
</feature>
<dbReference type="Pfam" id="PF03646">
    <property type="entry name" value="FlaG"/>
    <property type="match status" value="1"/>
</dbReference>
<dbReference type="InterPro" id="IPR005186">
    <property type="entry name" value="FlaG"/>
</dbReference>
<dbReference type="AlphaFoldDB" id="A0A644W2C1"/>
<proteinExistence type="predicted"/>
<evidence type="ECO:0000313" key="2">
    <source>
        <dbReference type="EMBL" id="MPL97841.1"/>
    </source>
</evidence>
<gene>
    <name evidence="2" type="ORF">SDC9_44036</name>
</gene>
<accession>A0A644W2C1</accession>
<dbReference type="PANTHER" id="PTHR37166">
    <property type="entry name" value="PROTEIN FLAG"/>
    <property type="match status" value="1"/>
</dbReference>
<evidence type="ECO:0008006" key="3">
    <source>
        <dbReference type="Google" id="ProtNLM"/>
    </source>
</evidence>
<protein>
    <recommendedName>
        <fullName evidence="3">Flagellar protein FlaG</fullName>
    </recommendedName>
</protein>
<dbReference type="InterPro" id="IPR035924">
    <property type="entry name" value="FlaG-like_sf"/>
</dbReference>
<reference evidence="2" key="1">
    <citation type="submission" date="2019-08" db="EMBL/GenBank/DDBJ databases">
        <authorList>
            <person name="Kucharzyk K."/>
            <person name="Murdoch R.W."/>
            <person name="Higgins S."/>
            <person name="Loffler F."/>
        </authorList>
    </citation>
    <scope>NUCLEOTIDE SEQUENCE</scope>
</reference>